<evidence type="ECO:0000256" key="2">
    <source>
        <dbReference type="ARBA" id="ARBA00022723"/>
    </source>
</evidence>
<keyword evidence="4 5" id="KW-0408">Iron</keyword>
<protein>
    <submittedName>
        <fullName evidence="7">Lignostilbene-alpha,beta-dioxygenase isozyme III</fullName>
    </submittedName>
</protein>
<dbReference type="OrthoDB" id="1069523at2759"/>
<evidence type="ECO:0000256" key="6">
    <source>
        <dbReference type="SAM" id="MobiDB-lite"/>
    </source>
</evidence>
<dbReference type="GO" id="GO:0016121">
    <property type="term" value="P:carotene catabolic process"/>
    <property type="evidence" value="ECO:0007669"/>
    <property type="project" value="TreeGrafter"/>
</dbReference>
<comment type="similarity">
    <text evidence="1">Belongs to the carotenoid oxygenase family.</text>
</comment>
<feature type="region of interest" description="Disordered" evidence="6">
    <location>
        <begin position="1"/>
        <end position="31"/>
    </location>
</feature>
<reference evidence="8" key="1">
    <citation type="submission" date="2015-07" db="EMBL/GenBank/DDBJ databases">
        <authorList>
            <person name="Teixeira M.M."/>
            <person name="Souza R.C."/>
            <person name="Almeida L.G."/>
            <person name="Vicente V.A."/>
            <person name="de Hoog S."/>
            <person name="Bocca A.L."/>
            <person name="de Almeida S.R."/>
            <person name="Vasconcelos A.T."/>
            <person name="Felipe M.S."/>
        </authorList>
    </citation>
    <scope>NUCLEOTIDE SEQUENCE [LARGE SCALE GENOMIC DNA]</scope>
    <source>
        <strain evidence="8">KSF</strain>
    </source>
</reference>
<comment type="cofactor">
    <cofactor evidence="5">
        <name>Fe(2+)</name>
        <dbReference type="ChEBI" id="CHEBI:29033"/>
    </cofactor>
    <text evidence="5">Binds 1 Fe(2+) ion per subunit.</text>
</comment>
<keyword evidence="2 5" id="KW-0479">Metal-binding</keyword>
<evidence type="ECO:0000256" key="5">
    <source>
        <dbReference type="PIRSR" id="PIRSR604294-1"/>
    </source>
</evidence>
<keyword evidence="8" id="KW-1185">Reference proteome</keyword>
<evidence type="ECO:0000256" key="4">
    <source>
        <dbReference type="ARBA" id="ARBA00023004"/>
    </source>
</evidence>
<feature type="binding site" evidence="5">
    <location>
        <position position="499"/>
    </location>
    <ligand>
        <name>Fe cation</name>
        <dbReference type="ChEBI" id="CHEBI:24875"/>
        <note>catalytic</note>
    </ligand>
</feature>
<dbReference type="VEuPathDB" id="FungiDB:G647_03965"/>
<comment type="caution">
    <text evidence="7">The sequence shown here is derived from an EMBL/GenBank/DDBJ whole genome shotgun (WGS) entry which is preliminary data.</text>
</comment>
<keyword evidence="7" id="KW-0223">Dioxygenase</keyword>
<dbReference type="STRING" id="86049.A0A1C1CLV5"/>
<evidence type="ECO:0000313" key="7">
    <source>
        <dbReference type="EMBL" id="OCT49459.1"/>
    </source>
</evidence>
<gene>
    <name evidence="7" type="primary">lsdB</name>
    <name evidence="7" type="ORF">CLCR_04710</name>
</gene>
<feature type="binding site" evidence="5">
    <location>
        <position position="303"/>
    </location>
    <ligand>
        <name>Fe cation</name>
        <dbReference type="ChEBI" id="CHEBI:24875"/>
        <note>catalytic</note>
    </ligand>
</feature>
<evidence type="ECO:0000256" key="1">
    <source>
        <dbReference type="ARBA" id="ARBA00006787"/>
    </source>
</evidence>
<evidence type="ECO:0000256" key="3">
    <source>
        <dbReference type="ARBA" id="ARBA00023002"/>
    </source>
</evidence>
<dbReference type="PANTHER" id="PTHR10543:SF89">
    <property type="entry name" value="CAROTENOID 9,10(9',10')-CLEAVAGE DIOXYGENASE 1"/>
    <property type="match status" value="1"/>
</dbReference>
<dbReference type="VEuPathDB" id="FungiDB:CLCR_04710"/>
<dbReference type="Proteomes" id="UP000094526">
    <property type="component" value="Unassembled WGS sequence"/>
</dbReference>
<dbReference type="EMBL" id="LGRB01000011">
    <property type="protein sequence ID" value="OCT49459.1"/>
    <property type="molecule type" value="Genomic_DNA"/>
</dbReference>
<dbReference type="GO" id="GO:0046872">
    <property type="term" value="F:metal ion binding"/>
    <property type="evidence" value="ECO:0007669"/>
    <property type="project" value="UniProtKB-KW"/>
</dbReference>
<dbReference type="Pfam" id="PF03055">
    <property type="entry name" value="RPE65"/>
    <property type="match status" value="1"/>
</dbReference>
<keyword evidence="3" id="KW-0560">Oxidoreductase</keyword>
<dbReference type="AlphaFoldDB" id="A0A1C1CLV5"/>
<feature type="binding site" evidence="5">
    <location>
        <position position="238"/>
    </location>
    <ligand>
        <name>Fe cation</name>
        <dbReference type="ChEBI" id="CHEBI:24875"/>
        <note>catalytic</note>
    </ligand>
</feature>
<dbReference type="InterPro" id="IPR004294">
    <property type="entry name" value="Carotenoid_Oase"/>
</dbReference>
<accession>A0A1C1CLV5</accession>
<sequence length="516" mass="58823">MEGVSVLRSQQNGHTRPPAPTSFDPQAVGPTLTGFQRPIRVEGEIFNLEVEGTIPDSIAGTFYRIMPDPAFPPFIENDIWMNGDGVVSSFRIKDGHVDFKQRYVNTEKLKEERKARRALLGKYRNKFTDAVDFRVRTVANTSIVPFRGKIFALKEDGPPYAMDPATLETYGVWDFDGQWNSETFTAHPKYDTITREMVCFGYEAKGVATKDILYGSFDRHGRLTEKVWFKAPVCGFQHEMAMTENWVIFPIIPAHCDLERLKAGGNHWQWEADQPYYIGVLPRRGAKSSDIKWFYGDTAYVGHVANAWEEDGRIHLLMAHAEGNIFGFFPDKEGKAPPPGTHPNLLGKWVIDPKATELHLKKPEHVVKWDNEFLRVDDRFMGYKTRYVFGAVTDNSKGGTDWSLVGRRIGGGFPPFNAIYKKDLQTGKLETYYNGPYRLFQEPVFIPRHVKSPEGDGYLVALTMNYEDMISELVILDTQDLSKHVAMCRLPLRLRMGIHGNWVDDTDVDMHPEYPA</sequence>
<feature type="binding site" evidence="5">
    <location>
        <position position="187"/>
    </location>
    <ligand>
        <name>Fe cation</name>
        <dbReference type="ChEBI" id="CHEBI:24875"/>
        <note>catalytic</note>
    </ligand>
</feature>
<dbReference type="GO" id="GO:0010436">
    <property type="term" value="F:carotenoid dioxygenase activity"/>
    <property type="evidence" value="ECO:0007669"/>
    <property type="project" value="TreeGrafter"/>
</dbReference>
<dbReference type="PANTHER" id="PTHR10543">
    <property type="entry name" value="BETA-CAROTENE DIOXYGENASE"/>
    <property type="match status" value="1"/>
</dbReference>
<evidence type="ECO:0000313" key="8">
    <source>
        <dbReference type="Proteomes" id="UP000094526"/>
    </source>
</evidence>
<name>A0A1C1CLV5_9EURO</name>
<organism evidence="7 8">
    <name type="scientific">Cladophialophora carrionii</name>
    <dbReference type="NCBI Taxonomy" id="86049"/>
    <lineage>
        <taxon>Eukaryota</taxon>
        <taxon>Fungi</taxon>
        <taxon>Dikarya</taxon>
        <taxon>Ascomycota</taxon>
        <taxon>Pezizomycotina</taxon>
        <taxon>Eurotiomycetes</taxon>
        <taxon>Chaetothyriomycetidae</taxon>
        <taxon>Chaetothyriales</taxon>
        <taxon>Herpotrichiellaceae</taxon>
        <taxon>Cladophialophora</taxon>
    </lineage>
</organism>
<proteinExistence type="inferred from homology"/>